<evidence type="ECO:0000256" key="2">
    <source>
        <dbReference type="ARBA" id="ARBA00022803"/>
    </source>
</evidence>
<feature type="non-terminal residue" evidence="3">
    <location>
        <position position="1"/>
    </location>
</feature>
<dbReference type="EMBL" id="CAJOBQ010000608">
    <property type="protein sequence ID" value="CAF4389780.1"/>
    <property type="molecule type" value="Genomic_DNA"/>
</dbReference>
<dbReference type="Proteomes" id="UP000663862">
    <property type="component" value="Unassembled WGS sequence"/>
</dbReference>
<dbReference type="Gene3D" id="1.25.40.10">
    <property type="entry name" value="Tetratricopeptide repeat domain"/>
    <property type="match status" value="1"/>
</dbReference>
<sequence>IGVVHRRLGHYDLALDHYNRSLKIKLKSLPGQHPDIAMTYLNMGVVYAYKNELEQALIYMKRAQTIYEVALPFNHPDIVKIKDDVNRVEDNF</sequence>
<comment type="caution">
    <text evidence="3">The sequence shown here is derived from an EMBL/GenBank/DDBJ whole genome shotgun (WGS) entry which is preliminary data.</text>
</comment>
<evidence type="ECO:0000313" key="4">
    <source>
        <dbReference type="Proteomes" id="UP000663862"/>
    </source>
</evidence>
<evidence type="ECO:0000313" key="3">
    <source>
        <dbReference type="EMBL" id="CAF4389780.1"/>
    </source>
</evidence>
<protein>
    <recommendedName>
        <fullName evidence="5">Kinesin light chain</fullName>
    </recommendedName>
</protein>
<evidence type="ECO:0008006" key="5">
    <source>
        <dbReference type="Google" id="ProtNLM"/>
    </source>
</evidence>
<dbReference type="PANTHER" id="PTHR45641:SF1">
    <property type="entry name" value="AAA+ ATPASE DOMAIN-CONTAINING PROTEIN"/>
    <property type="match status" value="1"/>
</dbReference>
<keyword evidence="2" id="KW-0802">TPR repeat</keyword>
<dbReference type="PANTHER" id="PTHR45641">
    <property type="entry name" value="TETRATRICOPEPTIDE REPEAT PROTEIN (AFU_ORTHOLOGUE AFUA_6G03870)"/>
    <property type="match status" value="1"/>
</dbReference>
<proteinExistence type="predicted"/>
<name>A0A820NF66_9BILA</name>
<evidence type="ECO:0000256" key="1">
    <source>
        <dbReference type="ARBA" id="ARBA00022737"/>
    </source>
</evidence>
<dbReference type="AlphaFoldDB" id="A0A820NF66"/>
<accession>A0A820NF66</accession>
<dbReference type="InterPro" id="IPR011990">
    <property type="entry name" value="TPR-like_helical_dom_sf"/>
</dbReference>
<dbReference type="SUPFAM" id="SSF48452">
    <property type="entry name" value="TPR-like"/>
    <property type="match status" value="1"/>
</dbReference>
<reference evidence="3" key="1">
    <citation type="submission" date="2021-02" db="EMBL/GenBank/DDBJ databases">
        <authorList>
            <person name="Nowell W R."/>
        </authorList>
    </citation>
    <scope>NUCLEOTIDE SEQUENCE</scope>
</reference>
<dbReference type="Pfam" id="PF13424">
    <property type="entry name" value="TPR_12"/>
    <property type="match status" value="1"/>
</dbReference>
<gene>
    <name evidence="3" type="ORF">TSG867_LOCUS12191</name>
</gene>
<keyword evidence="1" id="KW-0677">Repeat</keyword>
<organism evidence="3 4">
    <name type="scientific">Rotaria socialis</name>
    <dbReference type="NCBI Taxonomy" id="392032"/>
    <lineage>
        <taxon>Eukaryota</taxon>
        <taxon>Metazoa</taxon>
        <taxon>Spiralia</taxon>
        <taxon>Gnathifera</taxon>
        <taxon>Rotifera</taxon>
        <taxon>Eurotatoria</taxon>
        <taxon>Bdelloidea</taxon>
        <taxon>Philodinida</taxon>
        <taxon>Philodinidae</taxon>
        <taxon>Rotaria</taxon>
    </lineage>
</organism>